<feature type="transmembrane region" description="Helical" evidence="6">
    <location>
        <begin position="40"/>
        <end position="62"/>
    </location>
</feature>
<feature type="transmembrane region" description="Helical" evidence="6">
    <location>
        <begin position="434"/>
        <end position="456"/>
    </location>
</feature>
<dbReference type="PANTHER" id="PTHR42718">
    <property type="entry name" value="MAJOR FACILITATOR SUPERFAMILY MULTIDRUG TRANSPORTER MFSC"/>
    <property type="match status" value="1"/>
</dbReference>
<proteinExistence type="predicted"/>
<evidence type="ECO:0000313" key="9">
    <source>
        <dbReference type="Proteomes" id="UP001500751"/>
    </source>
</evidence>
<evidence type="ECO:0000256" key="6">
    <source>
        <dbReference type="SAM" id="Phobius"/>
    </source>
</evidence>
<feature type="transmembrane region" description="Helical" evidence="6">
    <location>
        <begin position="400"/>
        <end position="422"/>
    </location>
</feature>
<feature type="transmembrane region" description="Helical" evidence="6">
    <location>
        <begin position="106"/>
        <end position="133"/>
    </location>
</feature>
<evidence type="ECO:0000256" key="3">
    <source>
        <dbReference type="ARBA" id="ARBA00022989"/>
    </source>
</evidence>
<feature type="transmembrane region" description="Helical" evidence="6">
    <location>
        <begin position="366"/>
        <end position="388"/>
    </location>
</feature>
<keyword evidence="3 6" id="KW-1133">Transmembrane helix</keyword>
<feature type="transmembrane region" description="Helical" evidence="6">
    <location>
        <begin position="139"/>
        <end position="158"/>
    </location>
</feature>
<feature type="transmembrane region" description="Helical" evidence="6">
    <location>
        <begin position="336"/>
        <end position="354"/>
    </location>
</feature>
<evidence type="ECO:0000256" key="4">
    <source>
        <dbReference type="ARBA" id="ARBA00023136"/>
    </source>
</evidence>
<feature type="transmembrane region" description="Helical" evidence="6">
    <location>
        <begin position="231"/>
        <end position="250"/>
    </location>
</feature>
<dbReference type="SUPFAM" id="SSF103473">
    <property type="entry name" value="MFS general substrate transporter"/>
    <property type="match status" value="1"/>
</dbReference>
<feature type="transmembrane region" description="Helical" evidence="6">
    <location>
        <begin position="199"/>
        <end position="219"/>
    </location>
</feature>
<feature type="transmembrane region" description="Helical" evidence="6">
    <location>
        <begin position="165"/>
        <end position="187"/>
    </location>
</feature>
<evidence type="ECO:0000256" key="2">
    <source>
        <dbReference type="ARBA" id="ARBA00022692"/>
    </source>
</evidence>
<dbReference type="Proteomes" id="UP001500751">
    <property type="component" value="Unassembled WGS sequence"/>
</dbReference>
<keyword evidence="4 6" id="KW-0472">Membrane</keyword>
<comment type="subcellular location">
    <subcellularLocation>
        <location evidence="1">Cell membrane</location>
        <topology evidence="1">Multi-pass membrane protein</topology>
    </subcellularLocation>
</comment>
<dbReference type="Pfam" id="PF07690">
    <property type="entry name" value="MFS_1"/>
    <property type="match status" value="2"/>
</dbReference>
<dbReference type="InterPro" id="IPR011701">
    <property type="entry name" value="MFS"/>
</dbReference>
<feature type="transmembrane region" description="Helical" evidence="6">
    <location>
        <begin position="476"/>
        <end position="493"/>
    </location>
</feature>
<dbReference type="InterPro" id="IPR036259">
    <property type="entry name" value="MFS_trans_sf"/>
</dbReference>
<comment type="caution">
    <text evidence="8">The sequence shown here is derived from an EMBL/GenBank/DDBJ whole genome shotgun (WGS) entry which is preliminary data.</text>
</comment>
<feature type="compositionally biased region" description="Low complexity" evidence="5">
    <location>
        <begin position="13"/>
        <end position="25"/>
    </location>
</feature>
<organism evidence="8 9">
    <name type="scientific">Catenulispora yoronensis</name>
    <dbReference type="NCBI Taxonomy" id="450799"/>
    <lineage>
        <taxon>Bacteria</taxon>
        <taxon>Bacillati</taxon>
        <taxon>Actinomycetota</taxon>
        <taxon>Actinomycetes</taxon>
        <taxon>Catenulisporales</taxon>
        <taxon>Catenulisporaceae</taxon>
        <taxon>Catenulispora</taxon>
    </lineage>
</organism>
<dbReference type="InterPro" id="IPR020846">
    <property type="entry name" value="MFS_dom"/>
</dbReference>
<evidence type="ECO:0000256" key="1">
    <source>
        <dbReference type="ARBA" id="ARBA00004651"/>
    </source>
</evidence>
<dbReference type="CDD" id="cd17321">
    <property type="entry name" value="MFS_MMR_MDR_like"/>
    <property type="match status" value="1"/>
</dbReference>
<feature type="region of interest" description="Disordered" evidence="5">
    <location>
        <begin position="1"/>
        <end position="33"/>
    </location>
</feature>
<feature type="domain" description="Major facilitator superfamily (MFS) profile" evidence="7">
    <location>
        <begin position="40"/>
        <end position="496"/>
    </location>
</feature>
<dbReference type="EMBL" id="BAAAQN010000038">
    <property type="protein sequence ID" value="GAA2045003.1"/>
    <property type="molecule type" value="Genomic_DNA"/>
</dbReference>
<feature type="compositionally biased region" description="Polar residues" evidence="5">
    <location>
        <begin position="1"/>
        <end position="12"/>
    </location>
</feature>
<dbReference type="PROSITE" id="PS50850">
    <property type="entry name" value="MFS"/>
    <property type="match status" value="1"/>
</dbReference>
<feature type="transmembrane region" description="Helical" evidence="6">
    <location>
        <begin position="256"/>
        <end position="278"/>
    </location>
</feature>
<keyword evidence="9" id="KW-1185">Reference proteome</keyword>
<keyword evidence="2 6" id="KW-0812">Transmembrane</keyword>
<feature type="transmembrane region" description="Helical" evidence="6">
    <location>
        <begin position="299"/>
        <end position="324"/>
    </location>
</feature>
<dbReference type="PANTHER" id="PTHR42718:SF39">
    <property type="entry name" value="ACTINORHODIN TRANSPORTER-RELATED"/>
    <property type="match status" value="1"/>
</dbReference>
<protein>
    <submittedName>
        <fullName evidence="8">MFS transporter</fullName>
    </submittedName>
</protein>
<reference evidence="8 9" key="1">
    <citation type="journal article" date="2019" name="Int. J. Syst. Evol. Microbiol.">
        <title>The Global Catalogue of Microorganisms (GCM) 10K type strain sequencing project: providing services to taxonomists for standard genome sequencing and annotation.</title>
        <authorList>
            <consortium name="The Broad Institute Genomics Platform"/>
            <consortium name="The Broad Institute Genome Sequencing Center for Infectious Disease"/>
            <person name="Wu L."/>
            <person name="Ma J."/>
        </authorList>
    </citation>
    <scope>NUCLEOTIDE SEQUENCE [LARGE SCALE GENOMIC DNA]</scope>
    <source>
        <strain evidence="8 9">JCM 16014</strain>
    </source>
</reference>
<dbReference type="Gene3D" id="1.20.1720.10">
    <property type="entry name" value="Multidrug resistance protein D"/>
    <property type="match status" value="2"/>
</dbReference>
<evidence type="ECO:0000256" key="5">
    <source>
        <dbReference type="SAM" id="MobiDB-lite"/>
    </source>
</evidence>
<name>A0ABN2UYK2_9ACTN</name>
<evidence type="ECO:0000259" key="7">
    <source>
        <dbReference type="PROSITE" id="PS50850"/>
    </source>
</evidence>
<gene>
    <name evidence="8" type="ORF">GCM10009839_56050</name>
</gene>
<accession>A0ABN2UYK2</accession>
<evidence type="ECO:0000313" key="8">
    <source>
        <dbReference type="EMBL" id="GAA2045003.1"/>
    </source>
</evidence>
<sequence length="503" mass="52384">MEQPVSATTEHVTTPTVPASATTPPAAEPFPEPDPRRWRMLPVILSAMFVAMFEYFVVNVAAPSFQHDLHTSDAGIELVVGGYGFAYAAGLITGGRLGDLLGYKRMFVLGMAAFTVASLACGIATSSAMLIAARLVQGATAAAMVPQLLALINVVYPLHERPRAMAWFGATIGTGSVAGQVLGGVLLEANLFHWTWRPIFLVNVPIGAIAVVLAIRWLPDTRGAQRPRFDPVGAIAIAAAIGLALAPLILGRAEGWPLWTWISMAASVPVLIVALRWESRLGRAGGSPMVDLALFKERTFSIGLALSGLMLAMFGGFMLAMTLFLQGGMHMSPVRAGLLFGPLGVAFAGSSMLARRVSGRFGSRVIAIGAALSTTGLVLLGVVLTWRGTDLAAWQLLPSMMLVGAGNGLVLPSLVGSVLAGIRSRNAGAASGMLVTAQQFGGAAGVTVLGTVFFSALGSHPSGFGDFVTAMRWVDAVDVVTIVAILGLAFLLPKQAAGMAARR</sequence>
<feature type="transmembrane region" description="Helical" evidence="6">
    <location>
        <begin position="74"/>
        <end position="94"/>
    </location>
</feature>